<dbReference type="KEGG" id="lto:RGQ30_02940"/>
<keyword evidence="2" id="KW-1185">Reference proteome</keyword>
<name>A0AA86MAG4_9BURK</name>
<sequence length="107" mass="12049">MNDQEFNDMRTNIERVFADLYLIDISTLNADQRKLHQRSLSAAYLALVNAEHSTLGQLTEDAKTQLIPLALNVQRLQHEVSGLPTPYEKLEAVAKELSAFGRLAQLL</sequence>
<gene>
    <name evidence="1" type="ORF">RGQ30_02940</name>
</gene>
<reference evidence="1 2" key="1">
    <citation type="submission" date="2023-10" db="EMBL/GenBank/DDBJ databases">
        <title>Complete Genome Sequence of Limnobacter thiooxidans CS-K2T, Isolated from freshwater lake sediments in Bavaria, Germany.</title>
        <authorList>
            <person name="Naruki M."/>
            <person name="Watanabe A."/>
            <person name="Warashina T."/>
            <person name="Morita T."/>
            <person name="Arakawa K."/>
        </authorList>
    </citation>
    <scope>NUCLEOTIDE SEQUENCE [LARGE SCALE GENOMIC DNA]</scope>
    <source>
        <strain evidence="1 2">CS-K2</strain>
    </source>
</reference>
<protein>
    <submittedName>
        <fullName evidence="1">Uncharacterized protein</fullName>
    </submittedName>
</protein>
<organism evidence="1 2">
    <name type="scientific">Limnobacter thiooxidans</name>
    <dbReference type="NCBI Taxonomy" id="131080"/>
    <lineage>
        <taxon>Bacteria</taxon>
        <taxon>Pseudomonadati</taxon>
        <taxon>Pseudomonadota</taxon>
        <taxon>Betaproteobacteria</taxon>
        <taxon>Burkholderiales</taxon>
        <taxon>Burkholderiaceae</taxon>
        <taxon>Limnobacter</taxon>
    </lineage>
</organism>
<dbReference type="EMBL" id="AP028947">
    <property type="protein sequence ID" value="BET24793.1"/>
    <property type="molecule type" value="Genomic_DNA"/>
</dbReference>
<dbReference type="RefSeq" id="WP_130558668.1">
    <property type="nucleotide sequence ID" value="NZ_AP028947.1"/>
</dbReference>
<dbReference type="AlphaFoldDB" id="A0AA86MAG4"/>
<dbReference type="Proteomes" id="UP001329151">
    <property type="component" value="Chromosome"/>
</dbReference>
<evidence type="ECO:0000313" key="1">
    <source>
        <dbReference type="EMBL" id="BET24793.1"/>
    </source>
</evidence>
<accession>A0AA86MAG4</accession>
<proteinExistence type="predicted"/>
<evidence type="ECO:0000313" key="2">
    <source>
        <dbReference type="Proteomes" id="UP001329151"/>
    </source>
</evidence>